<keyword evidence="1" id="KW-0805">Transcription regulation</keyword>
<dbReference type="SMART" id="SM00342">
    <property type="entry name" value="HTH_ARAC"/>
    <property type="match status" value="1"/>
</dbReference>
<dbReference type="PANTHER" id="PTHR46796">
    <property type="entry name" value="HTH-TYPE TRANSCRIPTIONAL ACTIVATOR RHAS-RELATED"/>
    <property type="match status" value="1"/>
</dbReference>
<dbReference type="InterPro" id="IPR050204">
    <property type="entry name" value="AraC_XylS_family_regulators"/>
</dbReference>
<dbReference type="SUPFAM" id="SSF46689">
    <property type="entry name" value="Homeodomain-like"/>
    <property type="match status" value="2"/>
</dbReference>
<dbReference type="GO" id="GO:0003700">
    <property type="term" value="F:DNA-binding transcription factor activity"/>
    <property type="evidence" value="ECO:0007669"/>
    <property type="project" value="InterPro"/>
</dbReference>
<dbReference type="Proteomes" id="UP000242515">
    <property type="component" value="Unassembled WGS sequence"/>
</dbReference>
<dbReference type="STRING" id="988801.SAMN05216522_10254"/>
<accession>A0A1H9ETV0</accession>
<evidence type="ECO:0000256" key="2">
    <source>
        <dbReference type="ARBA" id="ARBA00023125"/>
    </source>
</evidence>
<dbReference type="InterPro" id="IPR018060">
    <property type="entry name" value="HTH_AraC"/>
</dbReference>
<keyword evidence="2" id="KW-0238">DNA-binding</keyword>
<evidence type="ECO:0000259" key="4">
    <source>
        <dbReference type="PROSITE" id="PS01124"/>
    </source>
</evidence>
<evidence type="ECO:0000256" key="1">
    <source>
        <dbReference type="ARBA" id="ARBA00023015"/>
    </source>
</evidence>
<dbReference type="Pfam" id="PF12833">
    <property type="entry name" value="HTH_18"/>
    <property type="match status" value="1"/>
</dbReference>
<dbReference type="RefSeq" id="WP_092672622.1">
    <property type="nucleotide sequence ID" value="NZ_FOGC01000002.1"/>
</dbReference>
<reference evidence="6" key="1">
    <citation type="submission" date="2016-10" db="EMBL/GenBank/DDBJ databases">
        <authorList>
            <person name="Varghese N."/>
            <person name="Submissions S."/>
        </authorList>
    </citation>
    <scope>NUCLEOTIDE SEQUENCE [LARGE SCALE GENOMIC DNA]</scope>
    <source>
        <strain evidence="6">8N4</strain>
    </source>
</reference>
<dbReference type="EMBL" id="FOGC01000002">
    <property type="protein sequence ID" value="SEQ29017.1"/>
    <property type="molecule type" value="Genomic_DNA"/>
</dbReference>
<dbReference type="InterPro" id="IPR009057">
    <property type="entry name" value="Homeodomain-like_sf"/>
</dbReference>
<dbReference type="InterPro" id="IPR018062">
    <property type="entry name" value="HTH_AraC-typ_CS"/>
</dbReference>
<dbReference type="PANTHER" id="PTHR46796:SF6">
    <property type="entry name" value="ARAC SUBFAMILY"/>
    <property type="match status" value="1"/>
</dbReference>
<evidence type="ECO:0000313" key="5">
    <source>
        <dbReference type="EMBL" id="SEQ29017.1"/>
    </source>
</evidence>
<dbReference type="AlphaFoldDB" id="A0A1H9ETV0"/>
<keyword evidence="3" id="KW-0804">Transcription</keyword>
<evidence type="ECO:0000313" key="6">
    <source>
        <dbReference type="Proteomes" id="UP000242515"/>
    </source>
</evidence>
<feature type="domain" description="HTH araC/xylS-type" evidence="4">
    <location>
        <begin position="188"/>
        <end position="286"/>
    </location>
</feature>
<dbReference type="GO" id="GO:0043565">
    <property type="term" value="F:sequence-specific DNA binding"/>
    <property type="evidence" value="ECO:0007669"/>
    <property type="project" value="InterPro"/>
</dbReference>
<proteinExistence type="predicted"/>
<organism evidence="5 6">
    <name type="scientific">Rosenbergiella nectarea</name>
    <dbReference type="NCBI Taxonomy" id="988801"/>
    <lineage>
        <taxon>Bacteria</taxon>
        <taxon>Pseudomonadati</taxon>
        <taxon>Pseudomonadota</taxon>
        <taxon>Gammaproteobacteria</taxon>
        <taxon>Enterobacterales</taxon>
        <taxon>Erwiniaceae</taxon>
        <taxon>Rosenbergiella</taxon>
    </lineage>
</organism>
<dbReference type="PROSITE" id="PS00041">
    <property type="entry name" value="HTH_ARAC_FAMILY_1"/>
    <property type="match status" value="1"/>
</dbReference>
<evidence type="ECO:0000256" key="3">
    <source>
        <dbReference type="ARBA" id="ARBA00023163"/>
    </source>
</evidence>
<gene>
    <name evidence="5" type="ORF">SAMN05216522_10254</name>
</gene>
<dbReference type="Gene3D" id="1.10.10.60">
    <property type="entry name" value="Homeodomain-like"/>
    <property type="match status" value="1"/>
</dbReference>
<dbReference type="OrthoDB" id="5622169at2"/>
<sequence>MHYQTFDTLSQQRATLHQKVALNTGIQLASWSNQCDQIKVLSDHHTLSLYTHGGYQSFQKCRGGWQNGGGPDKLCIMPKDVESHWDIRGPLSFVHLYCTQQHLRHIGEQIWDRSPAEFSLVETSFQRDDRVTALYRHFLLSYDWQDNANQLALSSASSLLLTHLIQHYSQVKWRLPTVTGGLSPYVLRNVCDYIDAHLAEPLTLTVLAQQAALSEYHFARMFTASMSTPPHHYVMQRRLQRAKQLLATSRCSMTDIAYQCGFSSASHLSLRIKRDTGITPTAFRQQR</sequence>
<name>A0A1H9ETV0_9GAMM</name>
<keyword evidence="6" id="KW-1185">Reference proteome</keyword>
<dbReference type="PROSITE" id="PS01124">
    <property type="entry name" value="HTH_ARAC_FAMILY_2"/>
    <property type="match status" value="1"/>
</dbReference>
<protein>
    <submittedName>
        <fullName evidence="5">AraC family transcriptional regulator</fullName>
    </submittedName>
</protein>